<comment type="caution">
    <text evidence="10">The sequence shown here is derived from an EMBL/GenBank/DDBJ whole genome shotgun (WGS) entry which is preliminary data.</text>
</comment>
<keyword evidence="5 9" id="KW-0479">Metal-binding</keyword>
<dbReference type="Proteomes" id="UP000279911">
    <property type="component" value="Unassembled WGS sequence"/>
</dbReference>
<dbReference type="GO" id="GO:0004222">
    <property type="term" value="F:metalloendopeptidase activity"/>
    <property type="evidence" value="ECO:0007669"/>
    <property type="project" value="InterPro"/>
</dbReference>
<gene>
    <name evidence="9 10" type="primary">ybeY</name>
    <name evidence="10" type="ORF">EJA10_20910</name>
</gene>
<sequence>MRLEIDFLDEVSELSEQDLYEIEQLLNFAAEMENVQTGSELSVTFVSNERIQEINREYRDKDRPTDVISFAMEEMGEGELEIVGEEIPRVLGDIIISVPKAREQADEYDHPFMRELGFLAVHGFLHLLGYDHMNEQDEKKMFGRQKEILEGYGLGR</sequence>
<dbReference type="PANTHER" id="PTHR46986">
    <property type="entry name" value="ENDORIBONUCLEASE YBEY, CHLOROPLASTIC"/>
    <property type="match status" value="1"/>
</dbReference>
<dbReference type="InterPro" id="IPR002036">
    <property type="entry name" value="YbeY"/>
</dbReference>
<dbReference type="PANTHER" id="PTHR46986:SF1">
    <property type="entry name" value="ENDORIBONUCLEASE YBEY, CHLOROPLASTIC"/>
    <property type="match status" value="1"/>
</dbReference>
<dbReference type="GO" id="GO:0006364">
    <property type="term" value="P:rRNA processing"/>
    <property type="evidence" value="ECO:0007669"/>
    <property type="project" value="UniProtKB-UniRule"/>
</dbReference>
<keyword evidence="7 9" id="KW-0378">Hydrolase</keyword>
<dbReference type="RefSeq" id="WP_125481981.1">
    <property type="nucleotide sequence ID" value="NZ_RSFW01000030.1"/>
</dbReference>
<evidence type="ECO:0000313" key="11">
    <source>
        <dbReference type="Proteomes" id="UP000279911"/>
    </source>
</evidence>
<dbReference type="SUPFAM" id="SSF55486">
    <property type="entry name" value="Metalloproteases ('zincins'), catalytic domain"/>
    <property type="match status" value="1"/>
</dbReference>
<keyword evidence="2 9" id="KW-0690">Ribosome biogenesis</keyword>
<evidence type="ECO:0000256" key="1">
    <source>
        <dbReference type="ARBA" id="ARBA00010875"/>
    </source>
</evidence>
<accession>A0A3R9DNL5</accession>
<dbReference type="EMBL" id="RSFW01000030">
    <property type="protein sequence ID" value="RSD22742.1"/>
    <property type="molecule type" value="Genomic_DNA"/>
</dbReference>
<dbReference type="EC" id="3.1.-.-" evidence="9"/>
<dbReference type="Gene3D" id="3.40.390.30">
    <property type="entry name" value="Metalloproteases ('zincins'), catalytic domain"/>
    <property type="match status" value="1"/>
</dbReference>
<keyword evidence="8 9" id="KW-0862">Zinc</keyword>
<keyword evidence="9" id="KW-0963">Cytoplasm</keyword>
<name>A0A3R9DNL5_9BACI</name>
<comment type="cofactor">
    <cofactor evidence="9">
        <name>Zn(2+)</name>
        <dbReference type="ChEBI" id="CHEBI:29105"/>
    </cofactor>
    <text evidence="9">Binds 1 zinc ion.</text>
</comment>
<evidence type="ECO:0000313" key="10">
    <source>
        <dbReference type="EMBL" id="RSD22742.1"/>
    </source>
</evidence>
<evidence type="ECO:0000256" key="2">
    <source>
        <dbReference type="ARBA" id="ARBA00022517"/>
    </source>
</evidence>
<keyword evidence="4 9" id="KW-0540">Nuclease</keyword>
<comment type="similarity">
    <text evidence="1 9">Belongs to the endoribonuclease YbeY family.</text>
</comment>
<keyword evidence="6 9" id="KW-0255">Endonuclease</keyword>
<feature type="binding site" evidence="9">
    <location>
        <position position="122"/>
    </location>
    <ligand>
        <name>Zn(2+)</name>
        <dbReference type="ChEBI" id="CHEBI:29105"/>
        <note>catalytic</note>
    </ligand>
</feature>
<dbReference type="HAMAP" id="MF_00009">
    <property type="entry name" value="Endoribonucl_YbeY"/>
    <property type="match status" value="1"/>
</dbReference>
<dbReference type="OrthoDB" id="9807740at2"/>
<evidence type="ECO:0000256" key="4">
    <source>
        <dbReference type="ARBA" id="ARBA00022722"/>
    </source>
</evidence>
<dbReference type="AlphaFoldDB" id="A0A3R9DNL5"/>
<evidence type="ECO:0000256" key="5">
    <source>
        <dbReference type="ARBA" id="ARBA00022723"/>
    </source>
</evidence>
<evidence type="ECO:0000256" key="3">
    <source>
        <dbReference type="ARBA" id="ARBA00022552"/>
    </source>
</evidence>
<reference evidence="11" key="1">
    <citation type="submission" date="2018-12" db="EMBL/GenBank/DDBJ databases">
        <title>Bacillus chawlae sp. nov., Bacillus glennii sp. nov., and Bacillus saganii sp. nov. Isolated from the Vehicle Assembly Building at Kennedy Space Center where the Viking Spacecraft were Assembled.</title>
        <authorList>
            <person name="Seuylemezian A."/>
            <person name="Vaishampayan P."/>
        </authorList>
    </citation>
    <scope>NUCLEOTIDE SEQUENCE [LARGE SCALE GENOMIC DNA]</scope>
    <source>
        <strain evidence="11">DSM 13966</strain>
    </source>
</reference>
<comment type="function">
    <text evidence="9">Single strand-specific metallo-endoribonuclease involved in late-stage 70S ribosome quality control and in maturation of the 3' terminus of the 16S rRNA.</text>
</comment>
<dbReference type="GO" id="GO:0008270">
    <property type="term" value="F:zinc ion binding"/>
    <property type="evidence" value="ECO:0007669"/>
    <property type="project" value="UniProtKB-UniRule"/>
</dbReference>
<protein>
    <recommendedName>
        <fullName evidence="9">Endoribonuclease YbeY</fullName>
        <ecNumber evidence="9">3.1.-.-</ecNumber>
    </recommendedName>
</protein>
<feature type="binding site" evidence="9">
    <location>
        <position position="132"/>
    </location>
    <ligand>
        <name>Zn(2+)</name>
        <dbReference type="ChEBI" id="CHEBI:29105"/>
        <note>catalytic</note>
    </ligand>
</feature>
<organism evidence="10 11">
    <name type="scientific">Mesobacillus subterraneus</name>
    <dbReference type="NCBI Taxonomy" id="285983"/>
    <lineage>
        <taxon>Bacteria</taxon>
        <taxon>Bacillati</taxon>
        <taxon>Bacillota</taxon>
        <taxon>Bacilli</taxon>
        <taxon>Bacillales</taxon>
        <taxon>Bacillaceae</taxon>
        <taxon>Mesobacillus</taxon>
    </lineage>
</organism>
<keyword evidence="3 9" id="KW-0698">rRNA processing</keyword>
<dbReference type="Pfam" id="PF02130">
    <property type="entry name" value="YbeY"/>
    <property type="match status" value="1"/>
</dbReference>
<dbReference type="STRING" id="285983.UB32_07085"/>
<proteinExistence type="inferred from homology"/>
<dbReference type="GO" id="GO:0004521">
    <property type="term" value="F:RNA endonuclease activity"/>
    <property type="evidence" value="ECO:0007669"/>
    <property type="project" value="UniProtKB-UniRule"/>
</dbReference>
<dbReference type="InterPro" id="IPR023091">
    <property type="entry name" value="MetalPrtase_cat_dom_sf_prd"/>
</dbReference>
<dbReference type="InterPro" id="IPR020549">
    <property type="entry name" value="YbeY_CS"/>
</dbReference>
<dbReference type="GO" id="GO:0005737">
    <property type="term" value="C:cytoplasm"/>
    <property type="evidence" value="ECO:0007669"/>
    <property type="project" value="UniProtKB-SubCell"/>
</dbReference>
<comment type="subcellular location">
    <subcellularLocation>
        <location evidence="9">Cytoplasm</location>
    </subcellularLocation>
</comment>
<evidence type="ECO:0000256" key="6">
    <source>
        <dbReference type="ARBA" id="ARBA00022759"/>
    </source>
</evidence>
<dbReference type="PROSITE" id="PS01306">
    <property type="entry name" value="UPF0054"/>
    <property type="match status" value="1"/>
</dbReference>
<dbReference type="NCBIfam" id="TIGR00043">
    <property type="entry name" value="rRNA maturation RNase YbeY"/>
    <property type="match status" value="1"/>
</dbReference>
<evidence type="ECO:0000256" key="9">
    <source>
        <dbReference type="HAMAP-Rule" id="MF_00009"/>
    </source>
</evidence>
<evidence type="ECO:0000256" key="7">
    <source>
        <dbReference type="ARBA" id="ARBA00022801"/>
    </source>
</evidence>
<evidence type="ECO:0000256" key="8">
    <source>
        <dbReference type="ARBA" id="ARBA00022833"/>
    </source>
</evidence>
<feature type="binding site" evidence="9">
    <location>
        <position position="126"/>
    </location>
    <ligand>
        <name>Zn(2+)</name>
        <dbReference type="ChEBI" id="CHEBI:29105"/>
        <note>catalytic</note>
    </ligand>
</feature>